<dbReference type="AlphaFoldDB" id="A0A543J690"/>
<dbReference type="RefSeq" id="WP_141975082.1">
    <property type="nucleotide sequence ID" value="NZ_VFPP01000001.1"/>
</dbReference>
<dbReference type="CDD" id="cd13585">
    <property type="entry name" value="PBP2_TMBP_like"/>
    <property type="match status" value="1"/>
</dbReference>
<dbReference type="GO" id="GO:1901982">
    <property type="term" value="F:maltose binding"/>
    <property type="evidence" value="ECO:0007669"/>
    <property type="project" value="TreeGrafter"/>
</dbReference>
<dbReference type="Gene3D" id="3.40.190.10">
    <property type="entry name" value="Periplasmic binding protein-like II"/>
    <property type="match status" value="1"/>
</dbReference>
<dbReference type="GO" id="GO:0042956">
    <property type="term" value="P:maltodextrin transmembrane transport"/>
    <property type="evidence" value="ECO:0007669"/>
    <property type="project" value="TreeGrafter"/>
</dbReference>
<dbReference type="InterPro" id="IPR006311">
    <property type="entry name" value="TAT_signal"/>
</dbReference>
<feature type="signal peptide" evidence="4">
    <location>
        <begin position="1"/>
        <end position="33"/>
    </location>
</feature>
<dbReference type="GO" id="GO:0015768">
    <property type="term" value="P:maltose transport"/>
    <property type="evidence" value="ECO:0007669"/>
    <property type="project" value="TreeGrafter"/>
</dbReference>
<sequence length="432" mass="45177">MSSPPPLRARGLLATAAAALLLLAACQSGPSAADAGGTTAVDDGTTITMWTRSPTATFSQTLVDAYNASHRNKVELTVFPADSFQQKVGTAAGAKQLPDVLAADVVYAPNYAAKGVYLDLTARVDTLDFKGRLAPAHVEAATHQGKVYAVPHDIDLSAVFYNKVLFKRAGLDPENPPATLDGLYEAAKKVDALGDVDGYFYGGACPGCMLFTTWPMIWAAGGTVLDEQGTAATLDGAAAADVYGTMRRMYAEGIVPASAKNESGPTWTQLFAEGKIGIQPMGATALQGMREGPELQIGVAPIPGPKGGRSSFVGGDVLGISANSTKAAAAWDFISWTLSEQAQVEVLAKNKNITVRSDLADNTYAKQDNRLRVFNLLAGEGRTPISVNFGKTFNDTNGPWTAAVTDALFGSQDVGATLKQHNGTITESLAGR</sequence>
<evidence type="ECO:0000313" key="5">
    <source>
        <dbReference type="EMBL" id="TQM78327.1"/>
    </source>
</evidence>
<dbReference type="PANTHER" id="PTHR30061">
    <property type="entry name" value="MALTOSE-BINDING PERIPLASMIC PROTEIN"/>
    <property type="match status" value="1"/>
</dbReference>
<dbReference type="PANTHER" id="PTHR30061:SF50">
    <property type="entry name" value="MALTOSE_MALTODEXTRIN-BINDING PERIPLASMIC PROTEIN"/>
    <property type="match status" value="1"/>
</dbReference>
<dbReference type="EMBL" id="VFPP01000001">
    <property type="protein sequence ID" value="TQM78327.1"/>
    <property type="molecule type" value="Genomic_DNA"/>
</dbReference>
<dbReference type="InterPro" id="IPR006059">
    <property type="entry name" value="SBP"/>
</dbReference>
<proteinExistence type="inferred from homology"/>
<dbReference type="OrthoDB" id="2509690at2"/>
<comment type="caution">
    <text evidence="5">The sequence shown here is derived from an EMBL/GenBank/DDBJ whole genome shotgun (WGS) entry which is preliminary data.</text>
</comment>
<evidence type="ECO:0000256" key="1">
    <source>
        <dbReference type="ARBA" id="ARBA00008520"/>
    </source>
</evidence>
<comment type="similarity">
    <text evidence="1">Belongs to the bacterial solute-binding protein 1 family.</text>
</comment>
<gene>
    <name evidence="5" type="ORF">FHX81_0589</name>
</gene>
<dbReference type="Pfam" id="PF01547">
    <property type="entry name" value="SBP_bac_1"/>
    <property type="match status" value="1"/>
</dbReference>
<reference evidence="5 6" key="1">
    <citation type="submission" date="2019-06" db="EMBL/GenBank/DDBJ databases">
        <title>Sequencing the genomes of 1000 actinobacteria strains.</title>
        <authorList>
            <person name="Klenk H.-P."/>
        </authorList>
    </citation>
    <scope>NUCLEOTIDE SEQUENCE [LARGE SCALE GENOMIC DNA]</scope>
    <source>
        <strain evidence="5 6">DSM 45456</strain>
    </source>
</reference>
<evidence type="ECO:0000256" key="2">
    <source>
        <dbReference type="ARBA" id="ARBA00022448"/>
    </source>
</evidence>
<keyword evidence="6" id="KW-1185">Reference proteome</keyword>
<protein>
    <submittedName>
        <fullName evidence="5">Carbohydrate ABC transporter substrate-binding protein (CUT1 family)</fullName>
    </submittedName>
</protein>
<evidence type="ECO:0000256" key="3">
    <source>
        <dbReference type="ARBA" id="ARBA00022729"/>
    </source>
</evidence>
<evidence type="ECO:0000256" key="4">
    <source>
        <dbReference type="SAM" id="SignalP"/>
    </source>
</evidence>
<name>A0A543J690_9PSEU</name>
<keyword evidence="3 4" id="KW-0732">Signal</keyword>
<dbReference type="SUPFAM" id="SSF53850">
    <property type="entry name" value="Periplasmic binding protein-like II"/>
    <property type="match status" value="1"/>
</dbReference>
<keyword evidence="2" id="KW-0813">Transport</keyword>
<accession>A0A543J690</accession>
<evidence type="ECO:0000313" key="6">
    <source>
        <dbReference type="Proteomes" id="UP000316628"/>
    </source>
</evidence>
<dbReference type="PROSITE" id="PS51318">
    <property type="entry name" value="TAT"/>
    <property type="match status" value="1"/>
</dbReference>
<dbReference type="GO" id="GO:0055052">
    <property type="term" value="C:ATP-binding cassette (ABC) transporter complex, substrate-binding subunit-containing"/>
    <property type="evidence" value="ECO:0007669"/>
    <property type="project" value="TreeGrafter"/>
</dbReference>
<feature type="chain" id="PRO_5021931060" evidence="4">
    <location>
        <begin position="34"/>
        <end position="432"/>
    </location>
</feature>
<dbReference type="Proteomes" id="UP000316628">
    <property type="component" value="Unassembled WGS sequence"/>
</dbReference>
<organism evidence="5 6">
    <name type="scientific">Saccharothrix saharensis</name>
    <dbReference type="NCBI Taxonomy" id="571190"/>
    <lineage>
        <taxon>Bacteria</taxon>
        <taxon>Bacillati</taxon>
        <taxon>Actinomycetota</taxon>
        <taxon>Actinomycetes</taxon>
        <taxon>Pseudonocardiales</taxon>
        <taxon>Pseudonocardiaceae</taxon>
        <taxon>Saccharothrix</taxon>
    </lineage>
</organism>